<protein>
    <submittedName>
        <fullName evidence="1">Uncharacterized protein DUF3572</fullName>
    </submittedName>
</protein>
<reference evidence="1 2" key="1">
    <citation type="submission" date="2018-04" db="EMBL/GenBank/DDBJ databases">
        <title>Genomic Encyclopedia of Type Strains, Phase III (KMG-III): the genomes of soil and plant-associated and newly described type strains.</title>
        <authorList>
            <person name="Whitman W."/>
        </authorList>
    </citation>
    <scope>NUCLEOTIDE SEQUENCE [LARGE SCALE GENOMIC DNA]</scope>
    <source>
        <strain evidence="1 2">NW12</strain>
    </source>
</reference>
<dbReference type="RefSeq" id="WP_031395281.1">
    <property type="nucleotide sequence ID" value="NZ_CP098762.1"/>
</dbReference>
<evidence type="ECO:0000313" key="1">
    <source>
        <dbReference type="EMBL" id="PTM47733.1"/>
    </source>
</evidence>
<dbReference type="InterPro" id="IPR021955">
    <property type="entry name" value="DUF3572"/>
</dbReference>
<comment type="caution">
    <text evidence="1">The sequence shown here is derived from an EMBL/GenBank/DDBJ whole genome shotgun (WGS) entry which is preliminary data.</text>
</comment>
<accession>A0A2T4YVA9</accession>
<sequence>MRGAVTNEDAEALALQALVWTLSEPDRAMRLLSVTGLDPADLRTRAGEPAVLAAVLGFLESHEPDLVACAETLGIRPEALVRARMTLDPGFEA</sequence>
<keyword evidence="2" id="KW-1185">Reference proteome</keyword>
<organism evidence="1 2">
    <name type="scientific">Sphingomonas aerolata</name>
    <dbReference type="NCBI Taxonomy" id="185951"/>
    <lineage>
        <taxon>Bacteria</taxon>
        <taxon>Pseudomonadati</taxon>
        <taxon>Pseudomonadota</taxon>
        <taxon>Alphaproteobacteria</taxon>
        <taxon>Sphingomonadales</taxon>
        <taxon>Sphingomonadaceae</taxon>
        <taxon>Sphingomonas</taxon>
    </lineage>
</organism>
<proteinExistence type="predicted"/>
<dbReference type="GeneID" id="93688196"/>
<dbReference type="AlphaFoldDB" id="A0A2T4YVA9"/>
<gene>
    <name evidence="1" type="ORF">C8J24_1135</name>
</gene>
<evidence type="ECO:0000313" key="2">
    <source>
        <dbReference type="Proteomes" id="UP000240996"/>
    </source>
</evidence>
<dbReference type="EMBL" id="PZZN01000001">
    <property type="protein sequence ID" value="PTM47733.1"/>
    <property type="molecule type" value="Genomic_DNA"/>
</dbReference>
<name>A0A2T4YVA9_9SPHN</name>
<dbReference type="Proteomes" id="UP000240996">
    <property type="component" value="Unassembled WGS sequence"/>
</dbReference>
<dbReference type="Pfam" id="PF12096">
    <property type="entry name" value="DUF3572"/>
    <property type="match status" value="1"/>
</dbReference>